<sequence>QGFQQLFAAWILDEDLPWTTGKSPMLSQLFSYLKIKFVLPLDMSVRNTLA</sequence>
<evidence type="ECO:0000313" key="1">
    <source>
        <dbReference type="EMBL" id="TFK20223.1"/>
    </source>
</evidence>
<reference evidence="1 2" key="1">
    <citation type="journal article" date="2019" name="Nat. Ecol. Evol.">
        <title>Megaphylogeny resolves global patterns of mushroom evolution.</title>
        <authorList>
            <person name="Varga T."/>
            <person name="Krizsan K."/>
            <person name="Foldi C."/>
            <person name="Dima B."/>
            <person name="Sanchez-Garcia M."/>
            <person name="Sanchez-Ramirez S."/>
            <person name="Szollosi G.J."/>
            <person name="Szarkandi J.G."/>
            <person name="Papp V."/>
            <person name="Albert L."/>
            <person name="Andreopoulos W."/>
            <person name="Angelini C."/>
            <person name="Antonin V."/>
            <person name="Barry K.W."/>
            <person name="Bougher N.L."/>
            <person name="Buchanan P."/>
            <person name="Buyck B."/>
            <person name="Bense V."/>
            <person name="Catcheside P."/>
            <person name="Chovatia M."/>
            <person name="Cooper J."/>
            <person name="Damon W."/>
            <person name="Desjardin D."/>
            <person name="Finy P."/>
            <person name="Geml J."/>
            <person name="Haridas S."/>
            <person name="Hughes K."/>
            <person name="Justo A."/>
            <person name="Karasinski D."/>
            <person name="Kautmanova I."/>
            <person name="Kiss B."/>
            <person name="Kocsube S."/>
            <person name="Kotiranta H."/>
            <person name="LaButti K.M."/>
            <person name="Lechner B.E."/>
            <person name="Liimatainen K."/>
            <person name="Lipzen A."/>
            <person name="Lukacs Z."/>
            <person name="Mihaltcheva S."/>
            <person name="Morgado L.N."/>
            <person name="Niskanen T."/>
            <person name="Noordeloos M.E."/>
            <person name="Ohm R.A."/>
            <person name="Ortiz-Santana B."/>
            <person name="Ovrebo C."/>
            <person name="Racz N."/>
            <person name="Riley R."/>
            <person name="Savchenko A."/>
            <person name="Shiryaev A."/>
            <person name="Soop K."/>
            <person name="Spirin V."/>
            <person name="Szebenyi C."/>
            <person name="Tomsovsky M."/>
            <person name="Tulloss R.E."/>
            <person name="Uehling J."/>
            <person name="Grigoriev I.V."/>
            <person name="Vagvolgyi C."/>
            <person name="Papp T."/>
            <person name="Martin F.M."/>
            <person name="Miettinen O."/>
            <person name="Hibbett D.S."/>
            <person name="Nagy L.G."/>
        </authorList>
    </citation>
    <scope>NUCLEOTIDE SEQUENCE [LARGE SCALE GENOMIC DNA]</scope>
    <source>
        <strain evidence="1 2">CBS 121175</strain>
    </source>
</reference>
<feature type="non-terminal residue" evidence="1">
    <location>
        <position position="1"/>
    </location>
</feature>
<feature type="non-terminal residue" evidence="1">
    <location>
        <position position="50"/>
    </location>
</feature>
<accession>A0A5C3KK22</accession>
<protein>
    <submittedName>
        <fullName evidence="1">Uncharacterized protein</fullName>
    </submittedName>
</protein>
<keyword evidence="2" id="KW-1185">Reference proteome</keyword>
<proteinExistence type="predicted"/>
<gene>
    <name evidence="1" type="ORF">FA15DRAFT_553216</name>
</gene>
<dbReference type="AlphaFoldDB" id="A0A5C3KK22"/>
<evidence type="ECO:0000313" key="2">
    <source>
        <dbReference type="Proteomes" id="UP000307440"/>
    </source>
</evidence>
<name>A0A5C3KK22_COPMA</name>
<dbReference type="Proteomes" id="UP000307440">
    <property type="component" value="Unassembled WGS sequence"/>
</dbReference>
<dbReference type="STRING" id="230819.A0A5C3KK22"/>
<dbReference type="EMBL" id="ML210308">
    <property type="protein sequence ID" value="TFK20223.1"/>
    <property type="molecule type" value="Genomic_DNA"/>
</dbReference>
<organism evidence="1 2">
    <name type="scientific">Coprinopsis marcescibilis</name>
    <name type="common">Agaric fungus</name>
    <name type="synonym">Psathyrella marcescibilis</name>
    <dbReference type="NCBI Taxonomy" id="230819"/>
    <lineage>
        <taxon>Eukaryota</taxon>
        <taxon>Fungi</taxon>
        <taxon>Dikarya</taxon>
        <taxon>Basidiomycota</taxon>
        <taxon>Agaricomycotina</taxon>
        <taxon>Agaricomycetes</taxon>
        <taxon>Agaricomycetidae</taxon>
        <taxon>Agaricales</taxon>
        <taxon>Agaricineae</taxon>
        <taxon>Psathyrellaceae</taxon>
        <taxon>Coprinopsis</taxon>
    </lineage>
</organism>
<dbReference type="OrthoDB" id="2800877at2759"/>